<evidence type="ECO:0000313" key="1">
    <source>
        <dbReference type="EMBL" id="MPN05185.1"/>
    </source>
</evidence>
<accession>A0A645ET33</accession>
<gene>
    <name evidence="1" type="ORF">SDC9_152435</name>
</gene>
<comment type="caution">
    <text evidence="1">The sequence shown here is derived from an EMBL/GenBank/DDBJ whole genome shotgun (WGS) entry which is preliminary data.</text>
</comment>
<name>A0A645ET33_9ZZZZ</name>
<sequence length="158" mass="17818">MDITHPCGVIRGRCRCACGTCNIRCTTHGGHQGCCIRLPCTYACCCSYKHRCPIPCSTVIPENGKVIRITQQEIRRRRLQIPLTVSKDILFTFLYRPITIKVIPYHIIVKNIPSRGTYISNFISINGPNGSRSGSDNYLLVSEFHVPCSHFYSQNVRA</sequence>
<dbReference type="EMBL" id="VSSQ01051096">
    <property type="protein sequence ID" value="MPN05185.1"/>
    <property type="molecule type" value="Genomic_DNA"/>
</dbReference>
<dbReference type="AlphaFoldDB" id="A0A645ET33"/>
<protein>
    <submittedName>
        <fullName evidence="1">Uncharacterized protein</fullName>
    </submittedName>
</protein>
<proteinExistence type="predicted"/>
<reference evidence="1" key="1">
    <citation type="submission" date="2019-08" db="EMBL/GenBank/DDBJ databases">
        <authorList>
            <person name="Kucharzyk K."/>
            <person name="Murdoch R.W."/>
            <person name="Higgins S."/>
            <person name="Loffler F."/>
        </authorList>
    </citation>
    <scope>NUCLEOTIDE SEQUENCE</scope>
</reference>
<organism evidence="1">
    <name type="scientific">bioreactor metagenome</name>
    <dbReference type="NCBI Taxonomy" id="1076179"/>
    <lineage>
        <taxon>unclassified sequences</taxon>
        <taxon>metagenomes</taxon>
        <taxon>ecological metagenomes</taxon>
    </lineage>
</organism>